<evidence type="ECO:0000256" key="5">
    <source>
        <dbReference type="HAMAP-Rule" id="MF_02126"/>
    </source>
</evidence>
<organism evidence="8 9">
    <name type="scientific">Chitinasiproducens palmae</name>
    <dbReference type="NCBI Taxonomy" id="1770053"/>
    <lineage>
        <taxon>Bacteria</taxon>
        <taxon>Pseudomonadati</taxon>
        <taxon>Pseudomonadota</taxon>
        <taxon>Betaproteobacteria</taxon>
        <taxon>Burkholderiales</taxon>
        <taxon>Burkholderiaceae</taxon>
        <taxon>Chitinasiproducens</taxon>
    </lineage>
</organism>
<dbReference type="InterPro" id="IPR050320">
    <property type="entry name" value="N5-glutamine_MTase"/>
</dbReference>
<keyword evidence="9" id="KW-1185">Reference proteome</keyword>
<dbReference type="GO" id="GO:0003676">
    <property type="term" value="F:nucleic acid binding"/>
    <property type="evidence" value="ECO:0007669"/>
    <property type="project" value="InterPro"/>
</dbReference>
<dbReference type="Pfam" id="PF17827">
    <property type="entry name" value="PrmC_N"/>
    <property type="match status" value="1"/>
</dbReference>
<dbReference type="PROSITE" id="PS00092">
    <property type="entry name" value="N6_MTASE"/>
    <property type="match status" value="1"/>
</dbReference>
<accession>A0A1H2PTH6</accession>
<dbReference type="EMBL" id="FNLO01000011">
    <property type="protein sequence ID" value="SDV50413.1"/>
    <property type="molecule type" value="Genomic_DNA"/>
</dbReference>
<feature type="domain" description="Release factor glutamine methyltransferase N-terminal" evidence="7">
    <location>
        <begin position="38"/>
        <end position="103"/>
    </location>
</feature>
<dbReference type="GO" id="GO:0102559">
    <property type="term" value="F:peptide chain release factor N(5)-glutamine methyltransferase activity"/>
    <property type="evidence" value="ECO:0007669"/>
    <property type="project" value="UniProtKB-EC"/>
</dbReference>
<dbReference type="Gene3D" id="1.10.8.10">
    <property type="entry name" value="DNA helicase RuvA subunit, C-terminal domain"/>
    <property type="match status" value="1"/>
</dbReference>
<dbReference type="InterPro" id="IPR002052">
    <property type="entry name" value="DNA_methylase_N6_adenine_CS"/>
</dbReference>
<evidence type="ECO:0000256" key="2">
    <source>
        <dbReference type="ARBA" id="ARBA00022679"/>
    </source>
</evidence>
<reference evidence="9" key="1">
    <citation type="submission" date="2016-09" db="EMBL/GenBank/DDBJ databases">
        <authorList>
            <person name="Varghese N."/>
            <person name="Submissions S."/>
        </authorList>
    </citation>
    <scope>NUCLEOTIDE SEQUENCE [LARGE SCALE GENOMIC DNA]</scope>
    <source>
        <strain evidence="9">JS23</strain>
    </source>
</reference>
<evidence type="ECO:0000256" key="3">
    <source>
        <dbReference type="ARBA" id="ARBA00022691"/>
    </source>
</evidence>
<evidence type="ECO:0000259" key="6">
    <source>
        <dbReference type="Pfam" id="PF05175"/>
    </source>
</evidence>
<dbReference type="EC" id="2.1.1.297" evidence="5"/>
<evidence type="ECO:0000313" key="9">
    <source>
        <dbReference type="Proteomes" id="UP000243719"/>
    </source>
</evidence>
<comment type="similarity">
    <text evidence="5">Belongs to the protein N5-glutamine methyltransferase family. PrmC subfamily.</text>
</comment>
<dbReference type="FunFam" id="3.40.50.150:FF:000053">
    <property type="entry name" value="Release factor glutamine methyltransferase"/>
    <property type="match status" value="1"/>
</dbReference>
<feature type="binding site" evidence="5">
    <location>
        <begin position="154"/>
        <end position="158"/>
    </location>
    <ligand>
        <name>S-adenosyl-L-methionine</name>
        <dbReference type="ChEBI" id="CHEBI:59789"/>
    </ligand>
</feature>
<sequence length="346" mass="35986">MRSGSDPAATVAGAGATVASAGSGTAGRACHGTSAITAADLLARARPRIGAREAALLLAEVLGWRRTELLTRDHEVLPPASVAEFDAWVARRAAGEPIAHLLGHREFFGLRLRVNAHVLIPRPETELLVEAALAWLAEPQQSARPEAPAVLDLGTGSGAIAIAIAAQAPTVRVVATDHSAEALAVARDNAQTHLPARPGGPIEFRQGDWYAALTREPSATVAGGAPTPQRFDMIVSNPPYIADGDPHLEQGDLRYEPQGALTDGADGLRALAAIIAGASDWLRDGGVLWLEHGYDQAAAVRALLDAQGFQAVASHRDLAGIERISGGRWHRAAASSSTSGAPPVTR</sequence>
<dbReference type="NCBIfam" id="TIGR03534">
    <property type="entry name" value="RF_mod_PrmC"/>
    <property type="match status" value="1"/>
</dbReference>
<keyword evidence="3 5" id="KW-0949">S-adenosyl-L-methionine</keyword>
<dbReference type="InterPro" id="IPR029063">
    <property type="entry name" value="SAM-dependent_MTases_sf"/>
</dbReference>
<dbReference type="SUPFAM" id="SSF53335">
    <property type="entry name" value="S-adenosyl-L-methionine-dependent methyltransferases"/>
    <property type="match status" value="1"/>
</dbReference>
<proteinExistence type="inferred from homology"/>
<dbReference type="Proteomes" id="UP000243719">
    <property type="component" value="Unassembled WGS sequence"/>
</dbReference>
<feature type="binding site" evidence="5">
    <location>
        <position position="209"/>
    </location>
    <ligand>
        <name>S-adenosyl-L-methionine</name>
        <dbReference type="ChEBI" id="CHEBI:59789"/>
    </ligand>
</feature>
<dbReference type="NCBIfam" id="TIGR00536">
    <property type="entry name" value="hemK_fam"/>
    <property type="match status" value="1"/>
</dbReference>
<gene>
    <name evidence="5" type="primary">prmC</name>
    <name evidence="8" type="ORF">SAMN05216551_111174</name>
</gene>
<evidence type="ECO:0000256" key="4">
    <source>
        <dbReference type="ARBA" id="ARBA00048391"/>
    </source>
</evidence>
<protein>
    <recommendedName>
        <fullName evidence="5">Release factor glutamine methyltransferase</fullName>
        <shortName evidence="5">RF MTase</shortName>
        <ecNumber evidence="5">2.1.1.297</ecNumber>
    </recommendedName>
    <alternativeName>
        <fullName evidence="5">N5-glutamine methyltransferase PrmC</fullName>
    </alternativeName>
    <alternativeName>
        <fullName evidence="5">Protein-(glutamine-N5) MTase PrmC</fullName>
    </alternativeName>
    <alternativeName>
        <fullName evidence="5">Protein-glutamine N-methyltransferase PrmC</fullName>
    </alternativeName>
</protein>
<name>A0A1H2PTH6_9BURK</name>
<evidence type="ECO:0000313" key="8">
    <source>
        <dbReference type="EMBL" id="SDV50413.1"/>
    </source>
</evidence>
<feature type="binding site" evidence="5">
    <location>
        <position position="237"/>
    </location>
    <ligand>
        <name>S-adenosyl-L-methionine</name>
        <dbReference type="ChEBI" id="CHEBI:59789"/>
    </ligand>
</feature>
<dbReference type="InterPro" id="IPR040758">
    <property type="entry name" value="PrmC_N"/>
</dbReference>
<dbReference type="InterPro" id="IPR019874">
    <property type="entry name" value="RF_methyltr_PrmC"/>
</dbReference>
<comment type="catalytic activity">
    <reaction evidence="4 5">
        <text>L-glutaminyl-[peptide chain release factor] + S-adenosyl-L-methionine = N(5)-methyl-L-glutaminyl-[peptide chain release factor] + S-adenosyl-L-homocysteine + H(+)</text>
        <dbReference type="Rhea" id="RHEA:42896"/>
        <dbReference type="Rhea" id="RHEA-COMP:10271"/>
        <dbReference type="Rhea" id="RHEA-COMP:10272"/>
        <dbReference type="ChEBI" id="CHEBI:15378"/>
        <dbReference type="ChEBI" id="CHEBI:30011"/>
        <dbReference type="ChEBI" id="CHEBI:57856"/>
        <dbReference type="ChEBI" id="CHEBI:59789"/>
        <dbReference type="ChEBI" id="CHEBI:61891"/>
        <dbReference type="EC" id="2.1.1.297"/>
    </reaction>
</comment>
<dbReference type="PANTHER" id="PTHR18895">
    <property type="entry name" value="HEMK METHYLTRANSFERASE"/>
    <property type="match status" value="1"/>
</dbReference>
<dbReference type="CDD" id="cd02440">
    <property type="entry name" value="AdoMet_MTases"/>
    <property type="match status" value="1"/>
</dbReference>
<dbReference type="GO" id="GO:0032259">
    <property type="term" value="P:methylation"/>
    <property type="evidence" value="ECO:0007669"/>
    <property type="project" value="UniProtKB-KW"/>
</dbReference>
<feature type="binding site" evidence="5">
    <location>
        <begin position="237"/>
        <end position="240"/>
    </location>
    <ligand>
        <name>substrate</name>
    </ligand>
</feature>
<dbReference type="OrthoDB" id="9800643at2"/>
<feature type="binding site" evidence="5">
    <location>
        <position position="177"/>
    </location>
    <ligand>
        <name>S-adenosyl-L-methionine</name>
        <dbReference type="ChEBI" id="CHEBI:59789"/>
    </ligand>
</feature>
<dbReference type="HAMAP" id="MF_02126">
    <property type="entry name" value="RF_methyltr_PrmC"/>
    <property type="match status" value="1"/>
</dbReference>
<keyword evidence="1 5" id="KW-0489">Methyltransferase</keyword>
<dbReference type="PANTHER" id="PTHR18895:SF74">
    <property type="entry name" value="MTRF1L RELEASE FACTOR GLUTAMINE METHYLTRANSFERASE"/>
    <property type="match status" value="1"/>
</dbReference>
<dbReference type="Pfam" id="PF05175">
    <property type="entry name" value="MTS"/>
    <property type="match status" value="1"/>
</dbReference>
<evidence type="ECO:0000256" key="1">
    <source>
        <dbReference type="ARBA" id="ARBA00022603"/>
    </source>
</evidence>
<evidence type="ECO:0000259" key="7">
    <source>
        <dbReference type="Pfam" id="PF17827"/>
    </source>
</evidence>
<comment type="function">
    <text evidence="5">Methylates the class 1 translation termination release factors RF1/PrfA and RF2/PrfB on the glutamine residue of the universally conserved GGQ motif.</text>
</comment>
<dbReference type="STRING" id="1770053.SAMN05216551_111174"/>
<feature type="domain" description="Methyltransferase small" evidence="6">
    <location>
        <begin position="147"/>
        <end position="244"/>
    </location>
</feature>
<dbReference type="AlphaFoldDB" id="A0A1H2PTH6"/>
<dbReference type="InterPro" id="IPR007848">
    <property type="entry name" value="Small_mtfrase_dom"/>
</dbReference>
<dbReference type="Gene3D" id="3.40.50.150">
    <property type="entry name" value="Vaccinia Virus protein VP39"/>
    <property type="match status" value="1"/>
</dbReference>
<keyword evidence="2 5" id="KW-0808">Transferase</keyword>
<dbReference type="InterPro" id="IPR004556">
    <property type="entry name" value="HemK-like"/>
</dbReference>